<protein>
    <submittedName>
        <fullName evidence="1">Uncharacterized protein</fullName>
    </submittedName>
</protein>
<reference evidence="1" key="1">
    <citation type="journal article" date="2021" name="Proc. Natl. Acad. Sci. U.S.A.">
        <title>A Catalog of Tens of Thousands of Viruses from Human Metagenomes Reveals Hidden Associations with Chronic Diseases.</title>
        <authorList>
            <person name="Tisza M.J."/>
            <person name="Buck C.B."/>
        </authorList>
    </citation>
    <scope>NUCLEOTIDE SEQUENCE</scope>
    <source>
        <strain evidence="1">CtAvK3</strain>
    </source>
</reference>
<accession>A0A8S5MIY1</accession>
<dbReference type="EMBL" id="BK014910">
    <property type="protein sequence ID" value="DAD81991.1"/>
    <property type="molecule type" value="Genomic_DNA"/>
</dbReference>
<organism evidence="1">
    <name type="scientific">Siphoviridae sp. ctAvK3</name>
    <dbReference type="NCBI Taxonomy" id="2826184"/>
    <lineage>
        <taxon>Viruses</taxon>
        <taxon>Duplodnaviria</taxon>
        <taxon>Heunggongvirae</taxon>
        <taxon>Uroviricota</taxon>
        <taxon>Caudoviricetes</taxon>
    </lineage>
</organism>
<sequence length="76" mass="8934">MMSLHHILKGMVFVILINKAEAQAVRKKFGDWVGITRTCKQKSQRHHYWCATEPGVEEFIQKFRNKGAKHVAKRRK</sequence>
<proteinExistence type="predicted"/>
<evidence type="ECO:0000313" key="1">
    <source>
        <dbReference type="EMBL" id="DAD81991.1"/>
    </source>
</evidence>
<name>A0A8S5MIY1_9CAUD</name>